<keyword evidence="4" id="KW-0472">Membrane</keyword>
<protein>
    <submittedName>
        <fullName evidence="6">Uncharacterized protein</fullName>
    </submittedName>
</protein>
<evidence type="ECO:0000256" key="3">
    <source>
        <dbReference type="ARBA" id="ARBA00022989"/>
    </source>
</evidence>
<evidence type="ECO:0000256" key="1">
    <source>
        <dbReference type="ARBA" id="ARBA00004141"/>
    </source>
</evidence>
<organism evidence="5 6">
    <name type="scientific">Meloidogyne javanica</name>
    <name type="common">Root-knot nematode worm</name>
    <dbReference type="NCBI Taxonomy" id="6303"/>
    <lineage>
        <taxon>Eukaryota</taxon>
        <taxon>Metazoa</taxon>
        <taxon>Ecdysozoa</taxon>
        <taxon>Nematoda</taxon>
        <taxon>Chromadorea</taxon>
        <taxon>Rhabditida</taxon>
        <taxon>Tylenchina</taxon>
        <taxon>Tylenchomorpha</taxon>
        <taxon>Tylenchoidea</taxon>
        <taxon>Meloidogynidae</taxon>
        <taxon>Meloidogyninae</taxon>
        <taxon>Meloidogyne</taxon>
        <taxon>Meloidogyne incognita group</taxon>
    </lineage>
</organism>
<keyword evidence="3" id="KW-1133">Transmembrane helix</keyword>
<proteinExistence type="predicted"/>
<comment type="subcellular location">
    <subcellularLocation>
        <location evidence="1">Membrane</location>
        <topology evidence="1">Multi-pass membrane protein</topology>
    </subcellularLocation>
</comment>
<dbReference type="GO" id="GO:0016020">
    <property type="term" value="C:membrane"/>
    <property type="evidence" value="ECO:0007669"/>
    <property type="project" value="UniProtKB-SubCell"/>
</dbReference>
<evidence type="ECO:0000313" key="5">
    <source>
        <dbReference type="Proteomes" id="UP000887561"/>
    </source>
</evidence>
<reference evidence="6" key="1">
    <citation type="submission" date="2022-11" db="UniProtKB">
        <authorList>
            <consortium name="WormBaseParasite"/>
        </authorList>
    </citation>
    <scope>IDENTIFICATION</scope>
</reference>
<evidence type="ECO:0000256" key="2">
    <source>
        <dbReference type="ARBA" id="ARBA00022692"/>
    </source>
</evidence>
<dbReference type="InterPro" id="IPR029020">
    <property type="entry name" value="Ammonium/urea_transptr"/>
</dbReference>
<keyword evidence="5" id="KW-1185">Reference proteome</keyword>
<evidence type="ECO:0000256" key="4">
    <source>
        <dbReference type="ARBA" id="ARBA00023136"/>
    </source>
</evidence>
<dbReference type="AlphaFoldDB" id="A0A915M7J3"/>
<dbReference type="WBParaSite" id="scaffold34345_cov280.g21327">
    <property type="protein sequence ID" value="scaffold34345_cov280.g21327"/>
    <property type="gene ID" value="scaffold34345_cov280.g21327"/>
</dbReference>
<dbReference type="SUPFAM" id="SSF111352">
    <property type="entry name" value="Ammonium transporter"/>
    <property type="match status" value="1"/>
</dbReference>
<evidence type="ECO:0000313" key="6">
    <source>
        <dbReference type="WBParaSite" id="scaffold34345_cov280.g21327"/>
    </source>
</evidence>
<dbReference type="Proteomes" id="UP000887561">
    <property type="component" value="Unplaced"/>
</dbReference>
<dbReference type="Gene3D" id="1.10.3430.10">
    <property type="entry name" value="Ammonium transporter AmtB like domains"/>
    <property type="match status" value="1"/>
</dbReference>
<keyword evidence="2" id="KW-0812">Transmembrane</keyword>
<accession>A0A915M7J3</accession>
<name>A0A915M7J3_MELJA</name>
<sequence>MQCGFAFLEAGAVRNSLLGILGYWAIGWALAYGPNSNNFLDHFFDNNFWGGRGKGRICLKSSILLPYTDTLGMDSKWLDG</sequence>